<name>A0A382G356_9ZZZZ</name>
<evidence type="ECO:0000313" key="1">
    <source>
        <dbReference type="EMBL" id="SVB68967.1"/>
    </source>
</evidence>
<protein>
    <submittedName>
        <fullName evidence="1">Uncharacterized protein</fullName>
    </submittedName>
</protein>
<organism evidence="1">
    <name type="scientific">marine metagenome</name>
    <dbReference type="NCBI Taxonomy" id="408172"/>
    <lineage>
        <taxon>unclassified sequences</taxon>
        <taxon>metagenomes</taxon>
        <taxon>ecological metagenomes</taxon>
    </lineage>
</organism>
<gene>
    <name evidence="1" type="ORF">METZ01_LOCUS221821</name>
</gene>
<proteinExistence type="predicted"/>
<dbReference type="EMBL" id="UINC01052988">
    <property type="protein sequence ID" value="SVB68967.1"/>
    <property type="molecule type" value="Genomic_DNA"/>
</dbReference>
<feature type="non-terminal residue" evidence="1">
    <location>
        <position position="27"/>
    </location>
</feature>
<dbReference type="AlphaFoldDB" id="A0A382G356"/>
<sequence length="27" mass="2847">MASSTDISEWVTSFAATMTKKPDDGIG</sequence>
<accession>A0A382G356</accession>
<reference evidence="1" key="1">
    <citation type="submission" date="2018-05" db="EMBL/GenBank/DDBJ databases">
        <authorList>
            <person name="Lanie J.A."/>
            <person name="Ng W.-L."/>
            <person name="Kazmierczak K.M."/>
            <person name="Andrzejewski T.M."/>
            <person name="Davidsen T.M."/>
            <person name="Wayne K.J."/>
            <person name="Tettelin H."/>
            <person name="Glass J.I."/>
            <person name="Rusch D."/>
            <person name="Podicherti R."/>
            <person name="Tsui H.-C.T."/>
            <person name="Winkler M.E."/>
        </authorList>
    </citation>
    <scope>NUCLEOTIDE SEQUENCE</scope>
</reference>